<organism evidence="1 2">
    <name type="scientific">Plakobranchus ocellatus</name>
    <dbReference type="NCBI Taxonomy" id="259542"/>
    <lineage>
        <taxon>Eukaryota</taxon>
        <taxon>Metazoa</taxon>
        <taxon>Spiralia</taxon>
        <taxon>Lophotrochozoa</taxon>
        <taxon>Mollusca</taxon>
        <taxon>Gastropoda</taxon>
        <taxon>Heterobranchia</taxon>
        <taxon>Euthyneura</taxon>
        <taxon>Panpulmonata</taxon>
        <taxon>Sacoglossa</taxon>
        <taxon>Placobranchoidea</taxon>
        <taxon>Plakobranchidae</taxon>
        <taxon>Plakobranchus</taxon>
    </lineage>
</organism>
<comment type="caution">
    <text evidence="1">The sequence shown here is derived from an EMBL/GenBank/DDBJ whole genome shotgun (WGS) entry which is preliminary data.</text>
</comment>
<evidence type="ECO:0000313" key="1">
    <source>
        <dbReference type="EMBL" id="GFO25605.1"/>
    </source>
</evidence>
<gene>
    <name evidence="1" type="ORF">PoB_005211000</name>
</gene>
<dbReference type="EMBL" id="BLXT01005762">
    <property type="protein sequence ID" value="GFO25605.1"/>
    <property type="molecule type" value="Genomic_DNA"/>
</dbReference>
<accession>A0AAV4C2I6</accession>
<proteinExistence type="predicted"/>
<dbReference type="AlphaFoldDB" id="A0AAV4C2I6"/>
<evidence type="ECO:0000313" key="2">
    <source>
        <dbReference type="Proteomes" id="UP000735302"/>
    </source>
</evidence>
<keyword evidence="2" id="KW-1185">Reference proteome</keyword>
<sequence length="115" mass="13442">MSFDLNETNQLSGFNDPEKVDPWLIVPVFDELFPFYYLPEPRREFLRFGIDHTDKYEKFKAKGRLSNPRMSVSPDNLPRLLGTAISQDFQIETEEDIAQLPMNRVKESSDLESEI</sequence>
<reference evidence="1 2" key="1">
    <citation type="journal article" date="2021" name="Elife">
        <title>Chloroplast acquisition without the gene transfer in kleptoplastic sea slugs, Plakobranchus ocellatus.</title>
        <authorList>
            <person name="Maeda T."/>
            <person name="Takahashi S."/>
            <person name="Yoshida T."/>
            <person name="Shimamura S."/>
            <person name="Takaki Y."/>
            <person name="Nagai Y."/>
            <person name="Toyoda A."/>
            <person name="Suzuki Y."/>
            <person name="Arimoto A."/>
            <person name="Ishii H."/>
            <person name="Satoh N."/>
            <person name="Nishiyama T."/>
            <person name="Hasebe M."/>
            <person name="Maruyama T."/>
            <person name="Minagawa J."/>
            <person name="Obokata J."/>
            <person name="Shigenobu S."/>
        </authorList>
    </citation>
    <scope>NUCLEOTIDE SEQUENCE [LARGE SCALE GENOMIC DNA]</scope>
</reference>
<dbReference type="Proteomes" id="UP000735302">
    <property type="component" value="Unassembled WGS sequence"/>
</dbReference>
<name>A0AAV4C2I6_9GAST</name>
<protein>
    <submittedName>
        <fullName evidence="1">Sodium-coupled monocarboxylate transporter 2</fullName>
    </submittedName>
</protein>